<keyword evidence="9" id="KW-1185">Reference proteome</keyword>
<dbReference type="AlphaFoldDB" id="A0AAV6W421"/>
<dbReference type="GO" id="GO:0000932">
    <property type="term" value="C:P-body"/>
    <property type="evidence" value="ECO:0007669"/>
    <property type="project" value="UniProtKB-SubCell"/>
</dbReference>
<keyword evidence="3" id="KW-0963">Cytoplasm</keyword>
<evidence type="ECO:0000259" key="7">
    <source>
        <dbReference type="Pfam" id="PF16529"/>
    </source>
</evidence>
<proteinExistence type="inferred from homology"/>
<keyword evidence="4 6" id="KW-0853">WD repeat</keyword>
<protein>
    <recommendedName>
        <fullName evidence="7">Enhancer of mRNA-decapping protein 4 WD40 repeat region domain-containing protein</fullName>
    </recommendedName>
</protein>
<evidence type="ECO:0000256" key="1">
    <source>
        <dbReference type="ARBA" id="ARBA00004201"/>
    </source>
</evidence>
<gene>
    <name evidence="8" type="ORF">BUALT_Bualt18G0084500</name>
</gene>
<sequence length="372" mass="41171">MDQSLLNMLPSAKLLPKGRHLEDGVQQVYDVDVRVGSWTWLSLLRMFTSWLVQVPMAGLLCATLVKVQMHKTIRRLLQRVSGVVAVQFTGGEGESEYAHPRVCWHCHKREVLIVGIGNNVLKIDITKVERDSEGEPLSCSFDKLIDGVQLVGSHDGQVTDLSMCHSMTTTRLVSASVDGTIKIWEDQKSLPIAVLRPYDGQPVNSVTFVPAPDRPDHIILITGGPLNREVKIWVSASDEGWLLPSDAKSWNCTQTLEFKSSMGRSDEAFFNQVIALSQAGLLLLANAKRNAIYAVHLEYGPNPAATRMDYIAEFTVTTPILSFSGTSELLPHGEQIVKVYCVQTQAIQQYALDLSQCVPSLMQEIAETERNG</sequence>
<dbReference type="PROSITE" id="PS50082">
    <property type="entry name" value="WD_REPEATS_2"/>
    <property type="match status" value="1"/>
</dbReference>
<name>A0AAV6W421_9LAMI</name>
<dbReference type="Proteomes" id="UP000826271">
    <property type="component" value="Unassembled WGS sequence"/>
</dbReference>
<evidence type="ECO:0000256" key="3">
    <source>
        <dbReference type="ARBA" id="ARBA00022490"/>
    </source>
</evidence>
<dbReference type="SMART" id="SM00320">
    <property type="entry name" value="WD40"/>
    <property type="match status" value="2"/>
</dbReference>
<keyword evidence="5" id="KW-0677">Repeat</keyword>
<dbReference type="Pfam" id="PF16529">
    <property type="entry name" value="Ge1_WD40"/>
    <property type="match status" value="1"/>
</dbReference>
<dbReference type="PANTHER" id="PTHR15598">
    <property type="entry name" value="ENHANCER OF MRNA-DECAPPING PROTEIN 4"/>
    <property type="match status" value="1"/>
</dbReference>
<dbReference type="PROSITE" id="PS50294">
    <property type="entry name" value="WD_REPEATS_REGION"/>
    <property type="match status" value="1"/>
</dbReference>
<comment type="caution">
    <text evidence="8">The sequence shown here is derived from an EMBL/GenBank/DDBJ whole genome shotgun (WGS) entry which is preliminary data.</text>
</comment>
<comment type="similarity">
    <text evidence="2">Belongs to the WD repeat EDC4 family.</text>
</comment>
<dbReference type="InterPro" id="IPR001680">
    <property type="entry name" value="WD40_rpt"/>
</dbReference>
<reference evidence="8" key="1">
    <citation type="submission" date="2019-10" db="EMBL/GenBank/DDBJ databases">
        <authorList>
            <person name="Zhang R."/>
            <person name="Pan Y."/>
            <person name="Wang J."/>
            <person name="Ma R."/>
            <person name="Yu S."/>
        </authorList>
    </citation>
    <scope>NUCLEOTIDE SEQUENCE</scope>
    <source>
        <strain evidence="8">LA-IB0</strain>
        <tissue evidence="8">Leaf</tissue>
    </source>
</reference>
<dbReference type="EMBL" id="WHWC01000018">
    <property type="protein sequence ID" value="KAG8365248.1"/>
    <property type="molecule type" value="Genomic_DNA"/>
</dbReference>
<evidence type="ECO:0000313" key="9">
    <source>
        <dbReference type="Proteomes" id="UP000826271"/>
    </source>
</evidence>
<dbReference type="PANTHER" id="PTHR15598:SF5">
    <property type="entry name" value="ENHANCER OF MRNA-DECAPPING PROTEIN 4"/>
    <property type="match status" value="1"/>
</dbReference>
<dbReference type="InterPro" id="IPR036322">
    <property type="entry name" value="WD40_repeat_dom_sf"/>
</dbReference>
<evidence type="ECO:0000313" key="8">
    <source>
        <dbReference type="EMBL" id="KAG8365248.1"/>
    </source>
</evidence>
<dbReference type="InterPro" id="IPR045152">
    <property type="entry name" value="EDC4-like"/>
</dbReference>
<dbReference type="InterPro" id="IPR015943">
    <property type="entry name" value="WD40/YVTN_repeat-like_dom_sf"/>
</dbReference>
<evidence type="ECO:0000256" key="5">
    <source>
        <dbReference type="ARBA" id="ARBA00022737"/>
    </source>
</evidence>
<dbReference type="Gene3D" id="2.130.10.10">
    <property type="entry name" value="YVTN repeat-like/Quinoprotein amine dehydrogenase"/>
    <property type="match status" value="1"/>
</dbReference>
<dbReference type="InterPro" id="IPR032401">
    <property type="entry name" value="EDC4_WD40"/>
</dbReference>
<feature type="domain" description="Enhancer of mRNA-decapping protein 4 WD40 repeat region" evidence="7">
    <location>
        <begin position="146"/>
        <end position="297"/>
    </location>
</feature>
<dbReference type="SUPFAM" id="SSF50978">
    <property type="entry name" value="WD40 repeat-like"/>
    <property type="match status" value="1"/>
</dbReference>
<evidence type="ECO:0000256" key="2">
    <source>
        <dbReference type="ARBA" id="ARBA00009639"/>
    </source>
</evidence>
<evidence type="ECO:0000256" key="6">
    <source>
        <dbReference type="PROSITE-ProRule" id="PRU00221"/>
    </source>
</evidence>
<organism evidence="8 9">
    <name type="scientific">Buddleja alternifolia</name>
    <dbReference type="NCBI Taxonomy" id="168488"/>
    <lineage>
        <taxon>Eukaryota</taxon>
        <taxon>Viridiplantae</taxon>
        <taxon>Streptophyta</taxon>
        <taxon>Embryophyta</taxon>
        <taxon>Tracheophyta</taxon>
        <taxon>Spermatophyta</taxon>
        <taxon>Magnoliopsida</taxon>
        <taxon>eudicotyledons</taxon>
        <taxon>Gunneridae</taxon>
        <taxon>Pentapetalae</taxon>
        <taxon>asterids</taxon>
        <taxon>lamiids</taxon>
        <taxon>Lamiales</taxon>
        <taxon>Scrophulariaceae</taxon>
        <taxon>Buddlejeae</taxon>
        <taxon>Buddleja</taxon>
    </lineage>
</organism>
<accession>A0AAV6W421</accession>
<evidence type="ECO:0000256" key="4">
    <source>
        <dbReference type="ARBA" id="ARBA00022574"/>
    </source>
</evidence>
<feature type="repeat" description="WD" evidence="6">
    <location>
        <begin position="151"/>
        <end position="185"/>
    </location>
</feature>
<dbReference type="GO" id="GO:0031087">
    <property type="term" value="P:deadenylation-independent decapping of nuclear-transcribed mRNA"/>
    <property type="evidence" value="ECO:0007669"/>
    <property type="project" value="InterPro"/>
</dbReference>
<comment type="subcellular location">
    <subcellularLocation>
        <location evidence="1">Cytoplasm</location>
        <location evidence="1">P-body</location>
    </subcellularLocation>
</comment>